<dbReference type="FunFam" id="2.60.40.60:FF:000020">
    <property type="entry name" value="Dachsous cadherin-related 1b"/>
    <property type="match status" value="1"/>
</dbReference>
<dbReference type="Proteomes" id="UP001487740">
    <property type="component" value="Unassembled WGS sequence"/>
</dbReference>
<dbReference type="InterPro" id="IPR027397">
    <property type="entry name" value="Catenin-bd_sf"/>
</dbReference>
<comment type="subcellular location">
    <subcellularLocation>
        <location evidence="8">Cell membrane</location>
        <topology evidence="8">Single-pass type I membrane protein</topology>
    </subcellularLocation>
    <subcellularLocation>
        <location evidence="1">Membrane</location>
        <topology evidence="1">Single-pass membrane protein</topology>
    </subcellularLocation>
</comment>
<feature type="compositionally biased region" description="Basic and acidic residues" evidence="10">
    <location>
        <begin position="103"/>
        <end position="112"/>
    </location>
</feature>
<feature type="domain" description="Cadherin" evidence="12">
    <location>
        <begin position="138"/>
        <end position="239"/>
    </location>
</feature>
<dbReference type="GO" id="GO:0016477">
    <property type="term" value="P:cell migration"/>
    <property type="evidence" value="ECO:0007669"/>
    <property type="project" value="TreeGrafter"/>
</dbReference>
<keyword evidence="3" id="KW-0677">Repeat</keyword>
<dbReference type="Pfam" id="PF24811">
    <property type="entry name" value="Ig_Shg"/>
    <property type="match status" value="1"/>
</dbReference>
<evidence type="ECO:0000256" key="11">
    <source>
        <dbReference type="SAM" id="Phobius"/>
    </source>
</evidence>
<organism evidence="13 14">
    <name type="scientific">Scylla paramamosain</name>
    <name type="common">Mud crab</name>
    <dbReference type="NCBI Taxonomy" id="85552"/>
    <lineage>
        <taxon>Eukaryota</taxon>
        <taxon>Metazoa</taxon>
        <taxon>Ecdysozoa</taxon>
        <taxon>Arthropoda</taxon>
        <taxon>Crustacea</taxon>
        <taxon>Multicrustacea</taxon>
        <taxon>Malacostraca</taxon>
        <taxon>Eumalacostraca</taxon>
        <taxon>Eucarida</taxon>
        <taxon>Decapoda</taxon>
        <taxon>Pleocyemata</taxon>
        <taxon>Brachyura</taxon>
        <taxon>Eubrachyura</taxon>
        <taxon>Portunoidea</taxon>
        <taxon>Portunidae</taxon>
        <taxon>Portuninae</taxon>
        <taxon>Scylla</taxon>
    </lineage>
</organism>
<dbReference type="PRINTS" id="PR00205">
    <property type="entry name" value="CADHERIN"/>
</dbReference>
<dbReference type="GO" id="GO:0045296">
    <property type="term" value="F:cadherin binding"/>
    <property type="evidence" value="ECO:0007669"/>
    <property type="project" value="TreeGrafter"/>
</dbReference>
<feature type="domain" description="Cadherin" evidence="12">
    <location>
        <begin position="897"/>
        <end position="979"/>
    </location>
</feature>
<dbReference type="SMART" id="SM00112">
    <property type="entry name" value="CA"/>
    <property type="match status" value="7"/>
</dbReference>
<keyword evidence="5 11" id="KW-1133">Transmembrane helix</keyword>
<protein>
    <recommendedName>
        <fullName evidence="12">Cadherin domain-containing protein</fullName>
    </recommendedName>
</protein>
<keyword evidence="14" id="KW-1185">Reference proteome</keyword>
<evidence type="ECO:0000256" key="1">
    <source>
        <dbReference type="ARBA" id="ARBA00004167"/>
    </source>
</evidence>
<feature type="domain" description="Cadherin" evidence="12">
    <location>
        <begin position="570"/>
        <end position="689"/>
    </location>
</feature>
<dbReference type="GO" id="GO:0009887">
    <property type="term" value="P:animal organ morphogenesis"/>
    <property type="evidence" value="ECO:0007669"/>
    <property type="project" value="UniProtKB-ARBA"/>
</dbReference>
<evidence type="ECO:0000256" key="8">
    <source>
        <dbReference type="RuleBase" id="RU003318"/>
    </source>
</evidence>
<accession>A0AAW0T1R8</accession>
<dbReference type="SUPFAM" id="SSF49313">
    <property type="entry name" value="Cadherin-like"/>
    <property type="match status" value="10"/>
</dbReference>
<keyword evidence="8" id="KW-0130">Cell adhesion</keyword>
<keyword evidence="4 7" id="KW-0106">Calcium</keyword>
<feature type="region of interest" description="Disordered" evidence="10">
    <location>
        <begin position="1754"/>
        <end position="1915"/>
    </location>
</feature>
<dbReference type="Pfam" id="PF00028">
    <property type="entry name" value="Cadherin"/>
    <property type="match status" value="4"/>
</dbReference>
<evidence type="ECO:0000256" key="7">
    <source>
        <dbReference type="PROSITE-ProRule" id="PRU00043"/>
    </source>
</evidence>
<dbReference type="PROSITE" id="PS50268">
    <property type="entry name" value="CADHERIN_2"/>
    <property type="match status" value="8"/>
</dbReference>
<feature type="compositionally biased region" description="Low complexity" evidence="10">
    <location>
        <begin position="1802"/>
        <end position="1811"/>
    </location>
</feature>
<dbReference type="SUPFAM" id="SSF49899">
    <property type="entry name" value="Concanavalin A-like lectins/glucanases"/>
    <property type="match status" value="1"/>
</dbReference>
<evidence type="ECO:0000256" key="4">
    <source>
        <dbReference type="ARBA" id="ARBA00022837"/>
    </source>
</evidence>
<feature type="compositionally biased region" description="Low complexity" evidence="10">
    <location>
        <begin position="124"/>
        <end position="139"/>
    </location>
</feature>
<comment type="caution">
    <text evidence="13">The sequence shown here is derived from an EMBL/GenBank/DDBJ whole genome shotgun (WGS) entry which is preliminary data.</text>
</comment>
<dbReference type="FunFam" id="2.60.40.60:FF:000021">
    <property type="entry name" value="FAT atypical cadherin 1"/>
    <property type="match status" value="1"/>
</dbReference>
<feature type="transmembrane region" description="Helical" evidence="11">
    <location>
        <begin position="1579"/>
        <end position="1600"/>
    </location>
</feature>
<dbReference type="PANTHER" id="PTHR24027:SF438">
    <property type="entry name" value="CADHERIN 23"/>
    <property type="match status" value="1"/>
</dbReference>
<dbReference type="InterPro" id="IPR002126">
    <property type="entry name" value="Cadherin-like_dom"/>
</dbReference>
<dbReference type="Pfam" id="PF01049">
    <property type="entry name" value="CADH_Y-type_LIR"/>
    <property type="match status" value="1"/>
</dbReference>
<comment type="function">
    <text evidence="9">Cadherins are calcium-dependent cell adhesion proteins.</text>
</comment>
<name>A0AAW0T1R8_SCYPA</name>
<dbReference type="InterPro" id="IPR039808">
    <property type="entry name" value="Cadherin"/>
</dbReference>
<dbReference type="InterPro" id="IPR015919">
    <property type="entry name" value="Cadherin-like_sf"/>
</dbReference>
<dbReference type="InterPro" id="IPR013320">
    <property type="entry name" value="ConA-like_dom_sf"/>
</dbReference>
<dbReference type="PROSITE" id="PS00232">
    <property type="entry name" value="CADHERIN_1"/>
    <property type="match status" value="3"/>
</dbReference>
<dbReference type="Gene3D" id="2.60.120.200">
    <property type="match status" value="1"/>
</dbReference>
<feature type="region of interest" description="Disordered" evidence="10">
    <location>
        <begin position="748"/>
        <end position="768"/>
    </location>
</feature>
<dbReference type="Gene3D" id="2.60.40.60">
    <property type="entry name" value="Cadherins"/>
    <property type="match status" value="8"/>
</dbReference>
<gene>
    <name evidence="13" type="ORF">O3P69_008215</name>
</gene>
<evidence type="ECO:0000313" key="14">
    <source>
        <dbReference type="Proteomes" id="UP001487740"/>
    </source>
</evidence>
<dbReference type="CDD" id="cd11304">
    <property type="entry name" value="Cadherin_repeat"/>
    <property type="match status" value="8"/>
</dbReference>
<evidence type="ECO:0000256" key="9">
    <source>
        <dbReference type="RuleBase" id="RU004357"/>
    </source>
</evidence>
<dbReference type="GO" id="GO:0005509">
    <property type="term" value="F:calcium ion binding"/>
    <property type="evidence" value="ECO:0007669"/>
    <property type="project" value="UniProtKB-UniRule"/>
</dbReference>
<evidence type="ECO:0000256" key="5">
    <source>
        <dbReference type="ARBA" id="ARBA00022989"/>
    </source>
</evidence>
<feature type="compositionally biased region" description="Basic residues" evidence="10">
    <location>
        <begin position="87"/>
        <end position="102"/>
    </location>
</feature>
<evidence type="ECO:0000259" key="12">
    <source>
        <dbReference type="PROSITE" id="PS50268"/>
    </source>
</evidence>
<feature type="domain" description="Cadherin" evidence="12">
    <location>
        <begin position="240"/>
        <end position="352"/>
    </location>
</feature>
<dbReference type="PANTHER" id="PTHR24027">
    <property type="entry name" value="CADHERIN-23"/>
    <property type="match status" value="1"/>
</dbReference>
<dbReference type="InterPro" id="IPR000233">
    <property type="entry name" value="Cadherin_Y-type_LIR"/>
</dbReference>
<dbReference type="GO" id="GO:0007156">
    <property type="term" value="P:homophilic cell adhesion via plasma membrane adhesion molecules"/>
    <property type="evidence" value="ECO:0007669"/>
    <property type="project" value="InterPro"/>
</dbReference>
<dbReference type="GO" id="GO:0016342">
    <property type="term" value="C:catenin complex"/>
    <property type="evidence" value="ECO:0007669"/>
    <property type="project" value="TreeGrafter"/>
</dbReference>
<feature type="domain" description="Cadherin" evidence="12">
    <location>
        <begin position="791"/>
        <end position="889"/>
    </location>
</feature>
<dbReference type="InterPro" id="IPR056370">
    <property type="entry name" value="Shg-like_Ig-like"/>
</dbReference>
<feature type="domain" description="Cadherin" evidence="12">
    <location>
        <begin position="461"/>
        <end position="568"/>
    </location>
</feature>
<feature type="compositionally biased region" description="Basic and acidic residues" evidence="10">
    <location>
        <begin position="759"/>
        <end position="768"/>
    </location>
</feature>
<dbReference type="Gene3D" id="4.10.900.10">
    <property type="entry name" value="TCF3-CBD (Catenin binding domain)"/>
    <property type="match status" value="1"/>
</dbReference>
<evidence type="ECO:0000313" key="13">
    <source>
        <dbReference type="EMBL" id="KAK8381192.1"/>
    </source>
</evidence>
<dbReference type="EMBL" id="JARAKH010000041">
    <property type="protein sequence ID" value="KAK8381192.1"/>
    <property type="molecule type" value="Genomic_DNA"/>
</dbReference>
<feature type="region of interest" description="Disordered" evidence="10">
    <location>
        <begin position="1927"/>
        <end position="1979"/>
    </location>
</feature>
<dbReference type="GO" id="GO:0008013">
    <property type="term" value="F:beta-catenin binding"/>
    <property type="evidence" value="ECO:0007669"/>
    <property type="project" value="TreeGrafter"/>
</dbReference>
<dbReference type="GO" id="GO:0060429">
    <property type="term" value="P:epithelium development"/>
    <property type="evidence" value="ECO:0007669"/>
    <property type="project" value="UniProtKB-ARBA"/>
</dbReference>
<evidence type="ECO:0000256" key="3">
    <source>
        <dbReference type="ARBA" id="ARBA00022737"/>
    </source>
</evidence>
<feature type="compositionally biased region" description="Polar residues" evidence="10">
    <location>
        <begin position="1831"/>
        <end position="1915"/>
    </location>
</feature>
<feature type="compositionally biased region" description="Polar residues" evidence="10">
    <location>
        <begin position="50"/>
        <end position="63"/>
    </location>
</feature>
<keyword evidence="2 8" id="KW-0812">Transmembrane</keyword>
<keyword evidence="6 11" id="KW-0472">Membrane</keyword>
<reference evidence="13 14" key="1">
    <citation type="submission" date="2023-03" db="EMBL/GenBank/DDBJ databases">
        <title>High-quality genome of Scylla paramamosain provides insights in environmental adaptation.</title>
        <authorList>
            <person name="Zhang L."/>
        </authorList>
    </citation>
    <scope>NUCLEOTIDE SEQUENCE [LARGE SCALE GENOMIC DNA]</scope>
    <source>
        <strain evidence="13">LZ_2023a</strain>
        <tissue evidence="13">Muscle</tissue>
    </source>
</reference>
<evidence type="ECO:0000256" key="6">
    <source>
        <dbReference type="ARBA" id="ARBA00023136"/>
    </source>
</evidence>
<proteinExistence type="predicted"/>
<evidence type="ECO:0000256" key="10">
    <source>
        <dbReference type="SAM" id="MobiDB-lite"/>
    </source>
</evidence>
<feature type="compositionally biased region" description="Basic residues" evidence="10">
    <location>
        <begin position="113"/>
        <end position="123"/>
    </location>
</feature>
<dbReference type="InterPro" id="IPR020894">
    <property type="entry name" value="Cadherin_CS"/>
</dbReference>
<evidence type="ECO:0000256" key="2">
    <source>
        <dbReference type="ARBA" id="ARBA00022692"/>
    </source>
</evidence>
<sequence length="2076" mass="227643">MGRGVASAGRQVGWSKPSERLKNIFEAAQEARHESSTQLHMQGRKVSPSRARQSRGTSNVSQHESLDCRNHRLLPGARVRRATISQRTHKAHGHHNHHHHTHSHQDQRERQGSGRRLRKRHQSRQQQQQQRPSRLQFSQPEYRVTLREDVPIHTSLLTVVAEGAEGAVSYQLSDAVNFGINSAGVIYPIRRLDHEGSGGRYLLQVTAEEKDQGDVSGWTRPAAAQVTLQVTDAPEPPRFDAHHYKFTVSEFARQGSYVGTVRASDDDGDFDHYFLHGTEMSEAFAMDASRGVITLEEAPDGSRWQYHLQAGAADRRGHVTLVPVSVFLLTGNPSYARLVSGVQGDNGRRPAFPDCESYEDTHVMENVTAGSPVLTVIATDEDSGPSGVISYSLIHSFSSFAIQASDQRGHITTTRRLDRDDGDEEFMLTVVAKDGGAPPLQASCSFRVIVDDLNDNAPVFDQPRYEQTLATDHNLALPVLRVAASDKDIGKNAHLTYHLEGHPNHLEFFYLEPITGVLTLKRHLHDAMANTKTFDVRVRAVDGGTPPLWSTAPITVRIVSSGELPPSVAAQQPLQPAILENTTENTDVVVVCAKSNLPNAPTVYFTLLNGDTPETNSDGTFALREVLDHEESLCGDNSGVSVYVATRTLDFETLQAYKLTLLMVNERNGRLEHQVVVNIVDVNDNAPLLQTWDGSVLENAASTLITTIRAVDKDASPQYRQLRYSFDATAPHDVVSKFALKVQRRAVEHATPGPGRAEPVPRAHQGDGWHARTRTGHNLLDHCARRQRCAARLPESREVGKPTGIRLAVDDADLVNQFTFDIINGNEKGKFRIDATSRTLIVDAPLDYDDPVNDRNFTLRVRVSDGANAAAVTDVVVAVVNVNDLQPVFQRANYSFVVTENTDCSDIIYYLSPDEQTNFTIDTRSGHLSVKGCLDREAAAEGIVILYPRATDEGGEGHDAEPATVQVKILDLNDNYPHLVRPPQSYAKVMENLEPHLVEPVVLELGDLDAAEHGCPCSLEFHAATPDAIRDKFTLTPLGRSRYRLSPAAVLDREQQKVYQLSFTARDRQGVGGTRSLTLEVGDENDSPMTDGTTTIRVYDYQGQFPALVVGSVHVTDRDDHDREDKTFQVEPSSGLEAAAHFTVDLYTGDITMLRGTPAGTHTLTVTVHDSFRGEEAVGETTVSVVELTQEALTKSGSLRLANTTARDMLQEATPGDVGSSLYERLRQQIASTHRISEDEVDVFLLRDAPGDLGVDVRYSCRRSPFCSAARLNALMLGRRQQVSAALGVDISVVDINACLYEATSPCGGHSCQHSLRPNLTTPLVVSGVSASLVGLDVVDDYACSCGPLEPPPSVCYTGFCFNDGVCLVRNNTLTCQCLDSVNFGPRSTTRVAFYCIRGQRFPPLGRTTPRDFLYVILRNWVVETFLDLGTGTMNISIPIEANIFRTFHYVLIWGNEGVTAEVVNCGINATRHTSREPCRKSMPLATLTSSNGEPSHLLNAQGPLQVGGVASTVSFLQLADSYGWNLTPPSASPFSGCVMELRHNDHLYDLNATDFSKSAIQPCDAPRTSRVVLGRHSIIIILASLLSLLLLVVVILCLARRGRKSLSYPDLDRELVKETMGGTDLEGFGEKDVTHFDLKFLQVTPDGYLVGDENERALPDVAQDACLRDTTAPPAHLPDGLTIGEYIKENIVKVNQQHQELEDVRHYCVEGDEMSAASLSSLTSGSSRSDMIINCRTEWSQKFEKLVQIYRTETERDEDSEDESHSIPSQPSRGPAFPPRGSSETSKNETRPSPPPPAPSSPTSSVAADSRVSYSNKSHPEAPHLPVLATKTTANEPLTSAPTSTCNCSSVQASSHPSSETSNASLRSYSPKLNQQKINPPSVCSTQVKQTPPTSLLHKQNPNAQTTAASTLKGNAGVTTINNLYTNPAQRSSIKPPHAPPDRPGEAAKQPVVNGHLKSNSSPRQCSAKPMPQLSSSSINGCDNQKEYHPTTLRGWQVFMAAVMAWPLARLDQDPYRYRDSVQEYEDVKTEGNCGTTPAYDKNNLACEELSFLYGVRAPDVIEAVRLRIKKTFCT</sequence>
<feature type="domain" description="Cadherin" evidence="12">
    <location>
        <begin position="981"/>
        <end position="1090"/>
    </location>
</feature>
<feature type="domain" description="Cadherin" evidence="12">
    <location>
        <begin position="355"/>
        <end position="460"/>
    </location>
</feature>
<feature type="region of interest" description="Disordered" evidence="10">
    <location>
        <begin position="30"/>
        <end position="141"/>
    </location>
</feature>